<name>A0A0K1Q7F7_9BACT</name>
<proteinExistence type="predicted"/>
<evidence type="ECO:0000313" key="1">
    <source>
        <dbReference type="EMBL" id="AKV01602.1"/>
    </source>
</evidence>
<evidence type="ECO:0000313" key="2">
    <source>
        <dbReference type="Proteomes" id="UP000064967"/>
    </source>
</evidence>
<organism evidence="1 2">
    <name type="scientific">Labilithrix luteola</name>
    <dbReference type="NCBI Taxonomy" id="1391654"/>
    <lineage>
        <taxon>Bacteria</taxon>
        <taxon>Pseudomonadati</taxon>
        <taxon>Myxococcota</taxon>
        <taxon>Polyangia</taxon>
        <taxon>Polyangiales</taxon>
        <taxon>Labilitrichaceae</taxon>
        <taxon>Labilithrix</taxon>
    </lineage>
</organism>
<dbReference type="AlphaFoldDB" id="A0A0K1Q7F7"/>
<sequence>MAKAVLEEPAATFGPPAPVPELPFPHALHALTITAATRIAAASQHRA</sequence>
<dbReference type="STRING" id="1391654.AKJ09_08265"/>
<gene>
    <name evidence="1" type="ORF">AKJ09_08265</name>
</gene>
<reference evidence="1 2" key="1">
    <citation type="submission" date="2015-08" db="EMBL/GenBank/DDBJ databases">
        <authorList>
            <person name="Babu N.S."/>
            <person name="Beckwith C.J."/>
            <person name="Beseler K.G."/>
            <person name="Brison A."/>
            <person name="Carone J.V."/>
            <person name="Caskin T.P."/>
            <person name="Diamond M."/>
            <person name="Durham M.E."/>
            <person name="Foxe J.M."/>
            <person name="Go M."/>
            <person name="Henderson B.A."/>
            <person name="Jones I.B."/>
            <person name="McGettigan J.A."/>
            <person name="Micheletti S.J."/>
            <person name="Nasrallah M.E."/>
            <person name="Ortiz D."/>
            <person name="Piller C.R."/>
            <person name="Privatt S.R."/>
            <person name="Schneider S.L."/>
            <person name="Sharp S."/>
            <person name="Smith T.C."/>
            <person name="Stanton J.D."/>
            <person name="Ullery H.E."/>
            <person name="Wilson R.J."/>
            <person name="Serrano M.G."/>
            <person name="Buck G."/>
            <person name="Lee V."/>
            <person name="Wang Y."/>
            <person name="Carvalho R."/>
            <person name="Voegtly L."/>
            <person name="Shi R."/>
            <person name="Duckworth R."/>
            <person name="Johnson A."/>
            <person name="Loviza R."/>
            <person name="Walstead R."/>
            <person name="Shah Z."/>
            <person name="Kiflezghi M."/>
            <person name="Wade K."/>
            <person name="Ball S.L."/>
            <person name="Bradley K.W."/>
            <person name="Asai D.J."/>
            <person name="Bowman C.A."/>
            <person name="Russell D.A."/>
            <person name="Pope W.H."/>
            <person name="Jacobs-Sera D."/>
            <person name="Hendrix R.W."/>
            <person name="Hatfull G.F."/>
        </authorList>
    </citation>
    <scope>NUCLEOTIDE SEQUENCE [LARGE SCALE GENOMIC DNA]</scope>
    <source>
        <strain evidence="1 2">DSM 27648</strain>
    </source>
</reference>
<dbReference type="KEGG" id="llu:AKJ09_08265"/>
<keyword evidence="2" id="KW-1185">Reference proteome</keyword>
<accession>A0A0K1Q7F7</accession>
<protein>
    <submittedName>
        <fullName evidence="1">Uncharacterized protein</fullName>
    </submittedName>
</protein>
<dbReference type="EMBL" id="CP012333">
    <property type="protein sequence ID" value="AKV01602.1"/>
    <property type="molecule type" value="Genomic_DNA"/>
</dbReference>
<dbReference type="Proteomes" id="UP000064967">
    <property type="component" value="Chromosome"/>
</dbReference>